<protein>
    <submittedName>
        <fullName evidence="6">Acyl-CoA synthetase (AMP-forming)/AMP-acid ligase II</fullName>
    </submittedName>
</protein>
<evidence type="ECO:0000313" key="7">
    <source>
        <dbReference type="Proteomes" id="UP000540685"/>
    </source>
</evidence>
<gene>
    <name evidence="6" type="ORF">F4562_000475</name>
</gene>
<accession>A0A7W9IB36</accession>
<organism evidence="6 7">
    <name type="scientific">Streptosporangium becharense</name>
    <dbReference type="NCBI Taxonomy" id="1816182"/>
    <lineage>
        <taxon>Bacteria</taxon>
        <taxon>Bacillati</taxon>
        <taxon>Actinomycetota</taxon>
        <taxon>Actinomycetes</taxon>
        <taxon>Streptosporangiales</taxon>
        <taxon>Streptosporangiaceae</taxon>
        <taxon>Streptosporangium</taxon>
    </lineage>
</organism>
<dbReference type="PANTHER" id="PTHR43201:SF5">
    <property type="entry name" value="MEDIUM-CHAIN ACYL-COA LIGASE ACSF2, MITOCHONDRIAL"/>
    <property type="match status" value="1"/>
</dbReference>
<dbReference type="Gene3D" id="3.30.300.30">
    <property type="match status" value="1"/>
</dbReference>
<reference evidence="6 7" key="1">
    <citation type="submission" date="2020-08" db="EMBL/GenBank/DDBJ databases">
        <title>Sequencing the genomes of 1000 actinobacteria strains.</title>
        <authorList>
            <person name="Klenk H.-P."/>
        </authorList>
    </citation>
    <scope>NUCLEOTIDE SEQUENCE [LARGE SCALE GENOMIC DNA]</scope>
    <source>
        <strain evidence="6 7">DSM 46887</strain>
    </source>
</reference>
<feature type="domain" description="AMP-dependent synthetase/ligase" evidence="4">
    <location>
        <begin position="10"/>
        <end position="466"/>
    </location>
</feature>
<keyword evidence="2 6" id="KW-0436">Ligase</keyword>
<dbReference type="InterPro" id="IPR025110">
    <property type="entry name" value="AMP-bd_C"/>
</dbReference>
<comment type="similarity">
    <text evidence="1">Belongs to the ATP-dependent AMP-binding enzyme family.</text>
</comment>
<dbReference type="GO" id="GO:0006631">
    <property type="term" value="P:fatty acid metabolic process"/>
    <property type="evidence" value="ECO:0007669"/>
    <property type="project" value="TreeGrafter"/>
</dbReference>
<comment type="caution">
    <text evidence="6">The sequence shown here is derived from an EMBL/GenBank/DDBJ whole genome shotgun (WGS) entry which is preliminary data.</text>
</comment>
<feature type="domain" description="AMP-binding enzyme C-terminal" evidence="5">
    <location>
        <begin position="516"/>
        <end position="591"/>
    </location>
</feature>
<dbReference type="Pfam" id="PF13193">
    <property type="entry name" value="AMP-binding_C"/>
    <property type="match status" value="1"/>
</dbReference>
<dbReference type="InterPro" id="IPR020845">
    <property type="entry name" value="AMP-binding_CS"/>
</dbReference>
<dbReference type="RefSeq" id="WP_184540569.1">
    <property type="nucleotide sequence ID" value="NZ_JACHMP010000001.1"/>
</dbReference>
<dbReference type="InterPro" id="IPR042099">
    <property type="entry name" value="ANL_N_sf"/>
</dbReference>
<sequence length="626" mass="64565">MPLTERIVTWAGRRPQAPAFTVGERTVTYGELAARAAGVAAGLRAATGSSARSDLTSTSLLALGVGNTPEFAELFAGATAGDGACAVLDPAWPREQVREVLLRLRPDLVAAEAGSAVAAAARECGIPLLVTPAPCAAGDGEDAPEGGEAGGGPAGPERGEIGAGPADPERGDVGGGSADPEGADVGDTPAGTPYAAWLARHRIGADPARDLRAGDPGSAFLVGFTSGTSGPPKAFHRSRRSWRESLSRAAEVFGTGPGDRVLAPGPLSHGLGLYALAEALHEGAEFTTLPRFDAADAHAVIAARGITRLVVVPTMLRALSRDGEDTPGEDTLGEDGARCAEAGPTARRAEAGPAARDGARPAHTGVTAVVSSGAKLDPATFLRARRVFPGAHVYEYYGASELSFITVRHTPPHAEPDERPGVVGLPFPGVELRIGPQDGTAPGIPTGPGTPGTVWVRGPLTSGGYLWGDDGRAFRTEGPWATVGDLGWLDEQGELHIAGRSGGMVITGGYNVYPAEVEAVLRGVDGVEETQVLGVPDDYLGSVLVAVVSGPAAGSLTHDDVVRECGRALPRYKIPRRVYMVGKWPMTRSGKISRVTLEEWIHHGDGRLVRLPAPPEPTGRPLAPFP</sequence>
<dbReference type="Pfam" id="PF00501">
    <property type="entry name" value="AMP-binding"/>
    <property type="match status" value="1"/>
</dbReference>
<keyword evidence="7" id="KW-1185">Reference proteome</keyword>
<dbReference type="PROSITE" id="PS00455">
    <property type="entry name" value="AMP_BINDING"/>
    <property type="match status" value="1"/>
</dbReference>
<evidence type="ECO:0000259" key="5">
    <source>
        <dbReference type="Pfam" id="PF13193"/>
    </source>
</evidence>
<dbReference type="InterPro" id="IPR045851">
    <property type="entry name" value="AMP-bd_C_sf"/>
</dbReference>
<dbReference type="AlphaFoldDB" id="A0A7W9IB36"/>
<dbReference type="Proteomes" id="UP000540685">
    <property type="component" value="Unassembled WGS sequence"/>
</dbReference>
<dbReference type="InterPro" id="IPR000873">
    <property type="entry name" value="AMP-dep_synth/lig_dom"/>
</dbReference>
<dbReference type="EMBL" id="JACHMP010000001">
    <property type="protein sequence ID" value="MBB5817413.1"/>
    <property type="molecule type" value="Genomic_DNA"/>
</dbReference>
<name>A0A7W9IB36_9ACTN</name>
<feature type="compositionally biased region" description="Low complexity" evidence="3">
    <location>
        <begin position="343"/>
        <end position="356"/>
    </location>
</feature>
<dbReference type="GO" id="GO:0031956">
    <property type="term" value="F:medium-chain fatty acid-CoA ligase activity"/>
    <property type="evidence" value="ECO:0007669"/>
    <property type="project" value="TreeGrafter"/>
</dbReference>
<dbReference type="Gene3D" id="3.40.50.12780">
    <property type="entry name" value="N-terminal domain of ligase-like"/>
    <property type="match status" value="1"/>
</dbReference>
<proteinExistence type="inferred from homology"/>
<feature type="region of interest" description="Disordered" evidence="3">
    <location>
        <begin position="137"/>
        <end position="191"/>
    </location>
</feature>
<evidence type="ECO:0000259" key="4">
    <source>
        <dbReference type="Pfam" id="PF00501"/>
    </source>
</evidence>
<evidence type="ECO:0000256" key="2">
    <source>
        <dbReference type="ARBA" id="ARBA00022598"/>
    </source>
</evidence>
<evidence type="ECO:0000313" key="6">
    <source>
        <dbReference type="EMBL" id="MBB5817413.1"/>
    </source>
</evidence>
<evidence type="ECO:0000256" key="3">
    <source>
        <dbReference type="SAM" id="MobiDB-lite"/>
    </source>
</evidence>
<evidence type="ECO:0000256" key="1">
    <source>
        <dbReference type="ARBA" id="ARBA00006432"/>
    </source>
</evidence>
<feature type="region of interest" description="Disordered" evidence="3">
    <location>
        <begin position="343"/>
        <end position="363"/>
    </location>
</feature>
<dbReference type="PANTHER" id="PTHR43201">
    <property type="entry name" value="ACYL-COA SYNTHETASE"/>
    <property type="match status" value="1"/>
</dbReference>
<dbReference type="SUPFAM" id="SSF56801">
    <property type="entry name" value="Acetyl-CoA synthetase-like"/>
    <property type="match status" value="1"/>
</dbReference>